<evidence type="ECO:0000256" key="8">
    <source>
        <dbReference type="HAMAP-Rule" id="MF_01024"/>
    </source>
</evidence>
<dbReference type="FunFam" id="3.40.50.1980:FF:000026">
    <property type="entry name" value="Histidinol dehydrogenase"/>
    <property type="match status" value="1"/>
</dbReference>
<feature type="active site" description="Proton acceptor" evidence="8 10">
    <location>
        <position position="325"/>
    </location>
</feature>
<feature type="binding site" evidence="8 11">
    <location>
        <position position="127"/>
    </location>
    <ligand>
        <name>NAD(+)</name>
        <dbReference type="ChEBI" id="CHEBI:57540"/>
    </ligand>
</feature>
<evidence type="ECO:0000256" key="7">
    <source>
        <dbReference type="ARBA" id="ARBA00049489"/>
    </source>
</evidence>
<keyword evidence="8 11" id="KW-0520">NAD</keyword>
<accession>A0AAU8A9C6</accession>
<evidence type="ECO:0000256" key="10">
    <source>
        <dbReference type="PIRSR" id="PIRSR000099-1"/>
    </source>
</evidence>
<feature type="binding site" evidence="8 12">
    <location>
        <position position="234"/>
    </location>
    <ligand>
        <name>substrate</name>
    </ligand>
</feature>
<comment type="cofactor">
    <cofactor evidence="8 13">
        <name>Zn(2+)</name>
        <dbReference type="ChEBI" id="CHEBI:29105"/>
    </cofactor>
    <text evidence="8 13">Binds 1 zinc ion per subunit.</text>
</comment>
<dbReference type="PANTHER" id="PTHR21256">
    <property type="entry name" value="HISTIDINOL DEHYDROGENASE HDH"/>
    <property type="match status" value="1"/>
</dbReference>
<sequence>MLPILSAQETEKIKRRLMERANTDYSQQQKIVDEILQDIRENGNRALFSYIRKFDGFDVNEKNLLVTEAELEEAFRMVEPELLAIMREAAVNIEEFHKRQRRENWFIEQDGKYIGQLYIPVEYAGVYVPGGKAAYPSSVLMNIIPAKCAGVKNIFVATPAQGGKIDPVTVAAAKIAGAHRIYKMGGAQAIAAFAYGTESIPCMDKITGPGNIYVALAKKSVYGQAGIDMIAGPSEVLILADETANERFIAADFLSQAEHDELAACVLVTVSEQKAHEVRTEILRQAETLPKKEIVMKSLENYGTIIVADTIEQAVEAANHIAPEHLEICTGDPQALLPKIQNAGSIFLGEFAPEPLGDYFAGTNHVLPTNGTARFSSPLNVDDFQKKSSVIYYSREEFEKVYRKVQTFAKAEGLEAHARSAAIRFED</sequence>
<feature type="binding site" evidence="8 12">
    <location>
        <position position="412"/>
    </location>
    <ligand>
        <name>substrate</name>
    </ligand>
</feature>
<feature type="binding site" evidence="8 11">
    <location>
        <position position="188"/>
    </location>
    <ligand>
        <name>NAD(+)</name>
        <dbReference type="ChEBI" id="CHEBI:57540"/>
    </ligand>
</feature>
<dbReference type="PRINTS" id="PR00083">
    <property type="entry name" value="HOLDHDRGNASE"/>
</dbReference>
<evidence type="ECO:0000256" key="9">
    <source>
        <dbReference type="PIRNR" id="PIRNR000099"/>
    </source>
</evidence>
<keyword evidence="5 8" id="KW-0862">Zinc</keyword>
<feature type="binding site" evidence="8 12">
    <location>
        <position position="325"/>
    </location>
    <ligand>
        <name>substrate</name>
    </ligand>
</feature>
<comment type="catalytic activity">
    <reaction evidence="7 8">
        <text>L-histidinol + 2 NAD(+) + H2O = L-histidine + 2 NADH + 3 H(+)</text>
        <dbReference type="Rhea" id="RHEA:20641"/>
        <dbReference type="ChEBI" id="CHEBI:15377"/>
        <dbReference type="ChEBI" id="CHEBI:15378"/>
        <dbReference type="ChEBI" id="CHEBI:57540"/>
        <dbReference type="ChEBI" id="CHEBI:57595"/>
        <dbReference type="ChEBI" id="CHEBI:57699"/>
        <dbReference type="ChEBI" id="CHEBI:57945"/>
        <dbReference type="EC" id="1.1.1.23"/>
    </reaction>
</comment>
<keyword evidence="4 8" id="KW-0479">Metal-binding</keyword>
<gene>
    <name evidence="8 15" type="primary">hisD</name>
    <name evidence="15" type="ORF">PUP29_02390</name>
</gene>
<dbReference type="InterPro" id="IPR016161">
    <property type="entry name" value="Ald_DH/histidinol_DH"/>
</dbReference>
<feature type="binding site" evidence="8 12">
    <location>
        <position position="417"/>
    </location>
    <ligand>
        <name>substrate</name>
    </ligand>
</feature>
<dbReference type="SUPFAM" id="SSF53720">
    <property type="entry name" value="ALDH-like"/>
    <property type="match status" value="1"/>
</dbReference>
<keyword evidence="8" id="KW-0368">Histidine biosynthesis</keyword>
<protein>
    <recommendedName>
        <fullName evidence="3 8">Histidinol dehydrogenase</fullName>
        <shortName evidence="8">HDH</shortName>
        <ecNumber evidence="3 8">1.1.1.23</ecNumber>
    </recommendedName>
</protein>
<dbReference type="Gene3D" id="1.20.5.1300">
    <property type="match status" value="1"/>
</dbReference>
<evidence type="ECO:0000313" key="15">
    <source>
        <dbReference type="EMBL" id="XCC62793.1"/>
    </source>
</evidence>
<feature type="binding site" evidence="8 12">
    <location>
        <position position="256"/>
    </location>
    <ligand>
        <name>substrate</name>
    </ligand>
</feature>
<dbReference type="PANTHER" id="PTHR21256:SF2">
    <property type="entry name" value="HISTIDINE BIOSYNTHESIS TRIFUNCTIONAL PROTEIN"/>
    <property type="match status" value="1"/>
</dbReference>
<evidence type="ECO:0000256" key="6">
    <source>
        <dbReference type="ARBA" id="ARBA00023002"/>
    </source>
</evidence>
<comment type="similarity">
    <text evidence="2 8 9 14">Belongs to the histidinol dehydrogenase family.</text>
</comment>
<dbReference type="EMBL" id="CP117826">
    <property type="protein sequence ID" value="XCC62793.1"/>
    <property type="molecule type" value="Genomic_DNA"/>
</dbReference>
<dbReference type="Pfam" id="PF00815">
    <property type="entry name" value="Histidinol_dh"/>
    <property type="match status" value="1"/>
</dbReference>
<feature type="active site" description="Proton acceptor" evidence="8 10">
    <location>
        <position position="324"/>
    </location>
</feature>
<comment type="function">
    <text evidence="1 8">Catalyzes the sequential NAD-dependent oxidations of L-histidinol to L-histidinaldehyde and then to L-histidine.</text>
</comment>
<feature type="binding site" evidence="8 13">
    <location>
        <position position="417"/>
    </location>
    <ligand>
        <name>Zn(2+)</name>
        <dbReference type="ChEBI" id="CHEBI:29105"/>
    </ligand>
</feature>
<keyword evidence="6 8" id="KW-0560">Oxidoreductase</keyword>
<dbReference type="GO" id="GO:0051287">
    <property type="term" value="F:NAD binding"/>
    <property type="evidence" value="ECO:0007669"/>
    <property type="project" value="InterPro"/>
</dbReference>
<dbReference type="EC" id="1.1.1.23" evidence="3 8"/>
<keyword evidence="8" id="KW-0028">Amino-acid biosynthesis</keyword>
<dbReference type="AlphaFoldDB" id="A0AAU8A9C6"/>
<dbReference type="InterPro" id="IPR012131">
    <property type="entry name" value="Hstdl_DH"/>
</dbReference>
<organism evidence="15">
    <name type="scientific">Christensenella massiliensis</name>
    <dbReference type="NCBI Taxonomy" id="1805714"/>
    <lineage>
        <taxon>Bacteria</taxon>
        <taxon>Bacillati</taxon>
        <taxon>Bacillota</taxon>
        <taxon>Clostridia</taxon>
        <taxon>Christensenellales</taxon>
        <taxon>Christensenellaceae</taxon>
        <taxon>Christensenella</taxon>
    </lineage>
</organism>
<dbReference type="RefSeq" id="WP_079547415.1">
    <property type="nucleotide sequence ID" value="NZ_CP117826.1"/>
</dbReference>
<dbReference type="HAMAP" id="MF_01024">
    <property type="entry name" value="HisD"/>
    <property type="match status" value="1"/>
</dbReference>
<feature type="binding site" evidence="8 13">
    <location>
        <position position="358"/>
    </location>
    <ligand>
        <name>Zn(2+)</name>
        <dbReference type="ChEBI" id="CHEBI:29105"/>
    </ligand>
</feature>
<dbReference type="GO" id="GO:0008270">
    <property type="term" value="F:zinc ion binding"/>
    <property type="evidence" value="ECO:0007669"/>
    <property type="project" value="UniProtKB-UniRule"/>
</dbReference>
<dbReference type="PIRSF" id="PIRSF000099">
    <property type="entry name" value="Histidinol_dh"/>
    <property type="match status" value="1"/>
</dbReference>
<dbReference type="GO" id="GO:0005829">
    <property type="term" value="C:cytosol"/>
    <property type="evidence" value="ECO:0007669"/>
    <property type="project" value="TreeGrafter"/>
</dbReference>
<reference evidence="15" key="1">
    <citation type="submission" date="2023-02" db="EMBL/GenBank/DDBJ databases">
        <title>Gut commensal Christensenella minuta modulates host metabolism via a new class of secondary bile acids.</title>
        <authorList>
            <person name="Liu C."/>
        </authorList>
    </citation>
    <scope>NUCLEOTIDE SEQUENCE</scope>
    <source>
        <strain evidence="15">CA70</strain>
    </source>
</reference>
<dbReference type="InterPro" id="IPR022695">
    <property type="entry name" value="Histidinol_DH_monofunct"/>
</dbReference>
<feature type="binding site" evidence="8 12">
    <location>
        <position position="259"/>
    </location>
    <ligand>
        <name>substrate</name>
    </ligand>
</feature>
<evidence type="ECO:0000256" key="4">
    <source>
        <dbReference type="ARBA" id="ARBA00022723"/>
    </source>
</evidence>
<evidence type="ECO:0000256" key="3">
    <source>
        <dbReference type="ARBA" id="ARBA00012965"/>
    </source>
</evidence>
<evidence type="ECO:0000256" key="1">
    <source>
        <dbReference type="ARBA" id="ARBA00003850"/>
    </source>
</evidence>
<evidence type="ECO:0000256" key="12">
    <source>
        <dbReference type="PIRSR" id="PIRSR000099-3"/>
    </source>
</evidence>
<dbReference type="Gene3D" id="3.40.50.1980">
    <property type="entry name" value="Nitrogenase molybdenum iron protein domain"/>
    <property type="match status" value="2"/>
</dbReference>
<dbReference type="CDD" id="cd06572">
    <property type="entry name" value="Histidinol_dh"/>
    <property type="match status" value="1"/>
</dbReference>
<evidence type="ECO:0000256" key="13">
    <source>
        <dbReference type="PIRSR" id="PIRSR000099-4"/>
    </source>
</evidence>
<dbReference type="GO" id="GO:0004399">
    <property type="term" value="F:histidinol dehydrogenase activity"/>
    <property type="evidence" value="ECO:0007669"/>
    <property type="project" value="UniProtKB-UniRule"/>
</dbReference>
<dbReference type="GO" id="GO:0000105">
    <property type="term" value="P:L-histidine biosynthetic process"/>
    <property type="evidence" value="ECO:0007669"/>
    <property type="project" value="UniProtKB-UniRule"/>
</dbReference>
<evidence type="ECO:0000256" key="2">
    <source>
        <dbReference type="ARBA" id="ARBA00010178"/>
    </source>
</evidence>
<dbReference type="PROSITE" id="PS00611">
    <property type="entry name" value="HISOL_DEHYDROGENASE"/>
    <property type="match status" value="1"/>
</dbReference>
<name>A0AAU8A9C6_9FIRM</name>
<proteinExistence type="inferred from homology"/>
<feature type="binding site" evidence="8 13">
    <location>
        <position position="256"/>
    </location>
    <ligand>
        <name>Zn(2+)</name>
        <dbReference type="ChEBI" id="CHEBI:29105"/>
    </ligand>
</feature>
<evidence type="ECO:0000256" key="14">
    <source>
        <dbReference type="RuleBase" id="RU004175"/>
    </source>
</evidence>
<feature type="binding site" evidence="8 13">
    <location>
        <position position="259"/>
    </location>
    <ligand>
        <name>Zn(2+)</name>
        <dbReference type="ChEBI" id="CHEBI:29105"/>
    </ligand>
</feature>
<comment type="pathway">
    <text evidence="8">Amino-acid biosynthesis; L-histidine biosynthesis; L-histidine from 5-phospho-alpha-D-ribose 1-diphosphate: step 9/9.</text>
</comment>
<evidence type="ECO:0000256" key="5">
    <source>
        <dbReference type="ARBA" id="ARBA00022833"/>
    </source>
</evidence>
<feature type="binding site" evidence="8 12">
    <location>
        <position position="358"/>
    </location>
    <ligand>
        <name>substrate</name>
    </ligand>
</feature>
<dbReference type="FunFam" id="3.40.50.1980:FF:000001">
    <property type="entry name" value="Histidinol dehydrogenase"/>
    <property type="match status" value="1"/>
</dbReference>
<feature type="binding site" evidence="8 11">
    <location>
        <position position="211"/>
    </location>
    <ligand>
        <name>NAD(+)</name>
        <dbReference type="ChEBI" id="CHEBI:57540"/>
    </ligand>
</feature>
<dbReference type="InterPro" id="IPR001692">
    <property type="entry name" value="Histidinol_DH_CS"/>
</dbReference>
<dbReference type="NCBIfam" id="TIGR00069">
    <property type="entry name" value="hisD"/>
    <property type="match status" value="1"/>
</dbReference>
<evidence type="ECO:0000256" key="11">
    <source>
        <dbReference type="PIRSR" id="PIRSR000099-2"/>
    </source>
</evidence>